<dbReference type="CDD" id="cd17535">
    <property type="entry name" value="REC_NarL-like"/>
    <property type="match status" value="1"/>
</dbReference>
<evidence type="ECO:0000313" key="6">
    <source>
        <dbReference type="EMBL" id="KAB1078599.1"/>
    </source>
</evidence>
<dbReference type="OrthoDB" id="9814495at2"/>
<dbReference type="PROSITE" id="PS50043">
    <property type="entry name" value="HTH_LUXR_2"/>
    <property type="match status" value="1"/>
</dbReference>
<dbReference type="GO" id="GO:0006355">
    <property type="term" value="P:regulation of DNA-templated transcription"/>
    <property type="evidence" value="ECO:0007669"/>
    <property type="project" value="InterPro"/>
</dbReference>
<accession>A0A6L3SXP9</accession>
<proteinExistence type="predicted"/>
<dbReference type="InterPro" id="IPR000792">
    <property type="entry name" value="Tscrpt_reg_LuxR_C"/>
</dbReference>
<gene>
    <name evidence="6" type="ORF">F6X53_14485</name>
</gene>
<dbReference type="InterPro" id="IPR016032">
    <property type="entry name" value="Sig_transdc_resp-reg_C-effctor"/>
</dbReference>
<evidence type="ECO:0000259" key="5">
    <source>
        <dbReference type="PROSITE" id="PS50110"/>
    </source>
</evidence>
<dbReference type="InterPro" id="IPR039420">
    <property type="entry name" value="WalR-like"/>
</dbReference>
<dbReference type="Gene3D" id="3.40.50.2300">
    <property type="match status" value="1"/>
</dbReference>
<name>A0A6L3SXP9_9HYPH</name>
<dbReference type="SMART" id="SM00448">
    <property type="entry name" value="REC"/>
    <property type="match status" value="1"/>
</dbReference>
<dbReference type="AlphaFoldDB" id="A0A6L3SXP9"/>
<organism evidence="6 7">
    <name type="scientific">Methylobacterium soli</name>
    <dbReference type="NCBI Taxonomy" id="553447"/>
    <lineage>
        <taxon>Bacteria</taxon>
        <taxon>Pseudomonadati</taxon>
        <taxon>Pseudomonadota</taxon>
        <taxon>Alphaproteobacteria</taxon>
        <taxon>Hyphomicrobiales</taxon>
        <taxon>Methylobacteriaceae</taxon>
        <taxon>Methylobacterium</taxon>
    </lineage>
</organism>
<keyword evidence="2" id="KW-0238">DNA-binding</keyword>
<dbReference type="SUPFAM" id="SSF46894">
    <property type="entry name" value="C-terminal effector domain of the bipartite response regulators"/>
    <property type="match status" value="1"/>
</dbReference>
<dbReference type="PROSITE" id="PS00622">
    <property type="entry name" value="HTH_LUXR_1"/>
    <property type="match status" value="1"/>
</dbReference>
<protein>
    <submittedName>
        <fullName evidence="6">Response regulator transcription factor</fullName>
    </submittedName>
</protein>
<feature type="domain" description="Response regulatory" evidence="5">
    <location>
        <begin position="3"/>
        <end position="120"/>
    </location>
</feature>
<dbReference type="PANTHER" id="PTHR43214">
    <property type="entry name" value="TWO-COMPONENT RESPONSE REGULATOR"/>
    <property type="match status" value="1"/>
</dbReference>
<dbReference type="SUPFAM" id="SSF52172">
    <property type="entry name" value="CheY-like"/>
    <property type="match status" value="1"/>
</dbReference>
<dbReference type="Pfam" id="PF00072">
    <property type="entry name" value="Response_reg"/>
    <property type="match status" value="1"/>
</dbReference>
<dbReference type="Pfam" id="PF00196">
    <property type="entry name" value="GerE"/>
    <property type="match status" value="1"/>
</dbReference>
<dbReference type="Proteomes" id="UP000474159">
    <property type="component" value="Unassembled WGS sequence"/>
</dbReference>
<dbReference type="InterPro" id="IPR001789">
    <property type="entry name" value="Sig_transdc_resp-reg_receiver"/>
</dbReference>
<evidence type="ECO:0000256" key="1">
    <source>
        <dbReference type="ARBA" id="ARBA00022553"/>
    </source>
</evidence>
<dbReference type="PROSITE" id="PS50110">
    <property type="entry name" value="RESPONSE_REGULATORY"/>
    <property type="match status" value="1"/>
</dbReference>
<reference evidence="6 7" key="1">
    <citation type="submission" date="2019-09" db="EMBL/GenBank/DDBJ databases">
        <title>YIM 48816 draft genome.</title>
        <authorList>
            <person name="Jiang L."/>
        </authorList>
    </citation>
    <scope>NUCLEOTIDE SEQUENCE [LARGE SCALE GENOMIC DNA]</scope>
    <source>
        <strain evidence="6 7">YIM 48816</strain>
    </source>
</reference>
<dbReference type="GO" id="GO:0000160">
    <property type="term" value="P:phosphorelay signal transduction system"/>
    <property type="evidence" value="ECO:0007669"/>
    <property type="project" value="InterPro"/>
</dbReference>
<feature type="modified residue" description="4-aspartylphosphate" evidence="3">
    <location>
        <position position="53"/>
    </location>
</feature>
<dbReference type="InterPro" id="IPR011006">
    <property type="entry name" value="CheY-like_superfamily"/>
</dbReference>
<dbReference type="PANTHER" id="PTHR43214:SF43">
    <property type="entry name" value="TWO-COMPONENT RESPONSE REGULATOR"/>
    <property type="match status" value="1"/>
</dbReference>
<dbReference type="SMART" id="SM00421">
    <property type="entry name" value="HTH_LUXR"/>
    <property type="match status" value="1"/>
</dbReference>
<keyword evidence="1 3" id="KW-0597">Phosphoprotein</keyword>
<feature type="domain" description="HTH luxR-type" evidence="4">
    <location>
        <begin position="142"/>
        <end position="207"/>
    </location>
</feature>
<comment type="caution">
    <text evidence="6">The sequence shown here is derived from an EMBL/GenBank/DDBJ whole genome shotgun (WGS) entry which is preliminary data.</text>
</comment>
<evidence type="ECO:0000256" key="3">
    <source>
        <dbReference type="PROSITE-ProRule" id="PRU00169"/>
    </source>
</evidence>
<keyword evidence="7" id="KW-1185">Reference proteome</keyword>
<evidence type="ECO:0000259" key="4">
    <source>
        <dbReference type="PROSITE" id="PS50043"/>
    </source>
</evidence>
<dbReference type="InterPro" id="IPR058245">
    <property type="entry name" value="NreC/VraR/RcsB-like_REC"/>
</dbReference>
<evidence type="ECO:0000313" key="7">
    <source>
        <dbReference type="Proteomes" id="UP000474159"/>
    </source>
</evidence>
<evidence type="ECO:0000256" key="2">
    <source>
        <dbReference type="ARBA" id="ARBA00023125"/>
    </source>
</evidence>
<dbReference type="EMBL" id="VZZK01000013">
    <property type="protein sequence ID" value="KAB1078599.1"/>
    <property type="molecule type" value="Genomic_DNA"/>
</dbReference>
<dbReference type="GO" id="GO:0003677">
    <property type="term" value="F:DNA binding"/>
    <property type="evidence" value="ECO:0007669"/>
    <property type="project" value="UniProtKB-KW"/>
</dbReference>
<sequence length="211" mass="22939">MTGVLIVDDHPVVLRGFRCMVEDAGVEMIFEATDLVAGYRTFHRIRPQVSVVDLTFRGSGLSGLTLIRRMRALEPKARILALSMHQDPVIVARALQSGAMGYALKDMPADAFVEAFRTVRAGQCYLPHALATDVALLSARPREAPLAEFSTRELQILALLREGKTYEGIADTLAIGYRTVVGACAAMRRKLGVSSLAELIGVAIAQDDLRS</sequence>
<dbReference type="CDD" id="cd06170">
    <property type="entry name" value="LuxR_C_like"/>
    <property type="match status" value="1"/>
</dbReference>